<sequence>MDRDGLIDSFATLALQEKWAIDNLSVTREAADLSEVRGNILENLRAVGQAGDVKTILGAERMLLESERVFFSNSPAMQGSLASALDELAAAEITSEKVHDPERYRGQVDEAYRSHKSRSGDLPIDEARQFFKSHNARLLNMDKARLSDDEKRIVDIRRANLRAAEKSYIADQRQALGLGPEPARARGRDRGHGPAL</sequence>
<protein>
    <submittedName>
        <fullName evidence="2">Uncharacterized protein</fullName>
    </submittedName>
</protein>
<evidence type="ECO:0000313" key="3">
    <source>
        <dbReference type="Proteomes" id="UP000539372"/>
    </source>
</evidence>
<keyword evidence="3" id="KW-1185">Reference proteome</keyword>
<proteinExistence type="predicted"/>
<reference evidence="2 3" key="1">
    <citation type="submission" date="2020-04" db="EMBL/GenBank/DDBJ databases">
        <title>Rhodospirillaceae bacterium KN72 isolated from deep sea.</title>
        <authorList>
            <person name="Zhang D.-C."/>
        </authorList>
    </citation>
    <scope>NUCLEOTIDE SEQUENCE [LARGE SCALE GENOMIC DNA]</scope>
    <source>
        <strain evidence="2 3">KN72</strain>
    </source>
</reference>
<evidence type="ECO:0000256" key="1">
    <source>
        <dbReference type="SAM" id="MobiDB-lite"/>
    </source>
</evidence>
<dbReference type="EMBL" id="JABBNT010000001">
    <property type="protein sequence ID" value="NMM43613.1"/>
    <property type="molecule type" value="Genomic_DNA"/>
</dbReference>
<feature type="region of interest" description="Disordered" evidence="1">
    <location>
        <begin position="172"/>
        <end position="196"/>
    </location>
</feature>
<feature type="compositionally biased region" description="Basic and acidic residues" evidence="1">
    <location>
        <begin position="183"/>
        <end position="196"/>
    </location>
</feature>
<dbReference type="AlphaFoldDB" id="A0A7Y0HEI8"/>
<dbReference type="RefSeq" id="WP_169623878.1">
    <property type="nucleotide sequence ID" value="NZ_JABBNT010000001.1"/>
</dbReference>
<evidence type="ECO:0000313" key="2">
    <source>
        <dbReference type="EMBL" id="NMM43613.1"/>
    </source>
</evidence>
<dbReference type="Proteomes" id="UP000539372">
    <property type="component" value="Unassembled WGS sequence"/>
</dbReference>
<gene>
    <name evidence="2" type="ORF">HH303_03930</name>
</gene>
<organism evidence="2 3">
    <name type="scientific">Pacificispira spongiicola</name>
    <dbReference type="NCBI Taxonomy" id="2729598"/>
    <lineage>
        <taxon>Bacteria</taxon>
        <taxon>Pseudomonadati</taxon>
        <taxon>Pseudomonadota</taxon>
        <taxon>Alphaproteobacteria</taxon>
        <taxon>Rhodospirillales</taxon>
        <taxon>Rhodospirillaceae</taxon>
        <taxon>Pacificispira</taxon>
    </lineage>
</organism>
<name>A0A7Y0HEI8_9PROT</name>
<accession>A0A7Y0HEI8</accession>
<comment type="caution">
    <text evidence="2">The sequence shown here is derived from an EMBL/GenBank/DDBJ whole genome shotgun (WGS) entry which is preliminary data.</text>
</comment>